<evidence type="ECO:0000259" key="1">
    <source>
        <dbReference type="PROSITE" id="PS50943"/>
    </source>
</evidence>
<keyword evidence="3" id="KW-1185">Reference proteome</keyword>
<dbReference type="Proteomes" id="UP000184520">
    <property type="component" value="Unassembled WGS sequence"/>
</dbReference>
<dbReference type="CDD" id="cd00093">
    <property type="entry name" value="HTH_XRE"/>
    <property type="match status" value="1"/>
</dbReference>
<dbReference type="RefSeq" id="WP_073324973.1">
    <property type="nucleotide sequence ID" value="NZ_FQWD01000007.1"/>
</dbReference>
<dbReference type="GO" id="GO:0003677">
    <property type="term" value="F:DNA binding"/>
    <property type="evidence" value="ECO:0007669"/>
    <property type="project" value="InterPro"/>
</dbReference>
<gene>
    <name evidence="2" type="ORF">SAMN05216361_4026</name>
</gene>
<dbReference type="Gene3D" id="1.10.260.40">
    <property type="entry name" value="lambda repressor-like DNA-binding domains"/>
    <property type="match status" value="1"/>
</dbReference>
<evidence type="ECO:0000313" key="3">
    <source>
        <dbReference type="Proteomes" id="UP000184520"/>
    </source>
</evidence>
<dbReference type="STRING" id="634436.SAMN05216361_4026"/>
<dbReference type="EMBL" id="FQWD01000007">
    <property type="protein sequence ID" value="SHH20826.1"/>
    <property type="molecule type" value="Genomic_DNA"/>
</dbReference>
<feature type="domain" description="HTH cro/C1-type" evidence="1">
    <location>
        <begin position="34"/>
        <end position="73"/>
    </location>
</feature>
<dbReference type="InterPro" id="IPR010744">
    <property type="entry name" value="Phage_CI_N"/>
</dbReference>
<dbReference type="Pfam" id="PF07022">
    <property type="entry name" value="Phage_CI_repr"/>
    <property type="match status" value="1"/>
</dbReference>
<dbReference type="AlphaFoldDB" id="A0A1M5R3Y4"/>
<organism evidence="2 3">
    <name type="scientific">Marisediminitalea aggregata</name>
    <dbReference type="NCBI Taxonomy" id="634436"/>
    <lineage>
        <taxon>Bacteria</taxon>
        <taxon>Pseudomonadati</taxon>
        <taxon>Pseudomonadota</taxon>
        <taxon>Gammaproteobacteria</taxon>
        <taxon>Alteromonadales</taxon>
        <taxon>Alteromonadaceae</taxon>
        <taxon>Marisediminitalea</taxon>
    </lineage>
</organism>
<name>A0A1M5R3Y4_9ALTE</name>
<dbReference type="GO" id="GO:0045892">
    <property type="term" value="P:negative regulation of DNA-templated transcription"/>
    <property type="evidence" value="ECO:0007669"/>
    <property type="project" value="InterPro"/>
</dbReference>
<sequence length="116" mass="12772">MEAPIKRETNKSLSFGDRLTKAMINVGHTKNASLAAEIGVSESTICRWKCGSAIKLKHIIKLKNALSVSLDWLICGEGDMAGEQPRLKYLITTKLSEKSALEVISFLNEHINSNKS</sequence>
<accession>A0A1M5R3Y4</accession>
<dbReference type="PROSITE" id="PS50943">
    <property type="entry name" value="HTH_CROC1"/>
    <property type="match status" value="1"/>
</dbReference>
<proteinExistence type="predicted"/>
<dbReference type="SUPFAM" id="SSF47413">
    <property type="entry name" value="lambda repressor-like DNA-binding domains"/>
    <property type="match status" value="1"/>
</dbReference>
<evidence type="ECO:0000313" key="2">
    <source>
        <dbReference type="EMBL" id="SHH20826.1"/>
    </source>
</evidence>
<protein>
    <submittedName>
        <fullName evidence="2">Bacteriophage CI repressor helix-turn-helix domain-containing protein</fullName>
    </submittedName>
</protein>
<reference evidence="3" key="1">
    <citation type="submission" date="2016-11" db="EMBL/GenBank/DDBJ databases">
        <authorList>
            <person name="Varghese N."/>
            <person name="Submissions S."/>
        </authorList>
    </citation>
    <scope>NUCLEOTIDE SEQUENCE [LARGE SCALE GENOMIC DNA]</scope>
    <source>
        <strain evidence="3">CGMCC 1.8995</strain>
    </source>
</reference>
<dbReference type="InterPro" id="IPR001387">
    <property type="entry name" value="Cro/C1-type_HTH"/>
</dbReference>
<dbReference type="InterPro" id="IPR010982">
    <property type="entry name" value="Lambda_DNA-bd_dom_sf"/>
</dbReference>